<protein>
    <submittedName>
        <fullName evidence="2">Uncharacterized protein</fullName>
    </submittedName>
</protein>
<sequence>MSDINGSLLTGPLAGFEAVGPQGNDILQTAREIQELKERKSAQQPSQAAPTSAAPTVTANNTQPTLPLDPNALTGAFPGHFITRAPEGRLS</sequence>
<evidence type="ECO:0000313" key="2">
    <source>
        <dbReference type="EMBL" id="TPW34408.1"/>
    </source>
</evidence>
<dbReference type="Proteomes" id="UP000315037">
    <property type="component" value="Unassembled WGS sequence"/>
</dbReference>
<name>A0A506UM51_9PROT</name>
<dbReference type="RefSeq" id="WP_165600992.1">
    <property type="nucleotide sequence ID" value="NZ_SORZ01000002.1"/>
</dbReference>
<proteinExistence type="predicted"/>
<evidence type="ECO:0000313" key="3">
    <source>
        <dbReference type="Proteomes" id="UP000315037"/>
    </source>
</evidence>
<comment type="caution">
    <text evidence="2">The sequence shown here is derived from an EMBL/GenBank/DDBJ whole genome shotgun (WGS) entry which is preliminary data.</text>
</comment>
<feature type="compositionally biased region" description="Basic and acidic residues" evidence="1">
    <location>
        <begin position="32"/>
        <end position="41"/>
    </location>
</feature>
<dbReference type="EMBL" id="SORZ01000002">
    <property type="protein sequence ID" value="TPW34408.1"/>
    <property type="molecule type" value="Genomic_DNA"/>
</dbReference>
<reference evidence="2 3" key="1">
    <citation type="submission" date="2019-03" db="EMBL/GenBank/DDBJ databases">
        <title>The complete genome sequence of Neokomagataea sp. Jb2 NBRC113641.</title>
        <authorList>
            <person name="Chua K.-O."/>
            <person name="Chan K.-G."/>
            <person name="See-Too W.-S."/>
        </authorList>
    </citation>
    <scope>NUCLEOTIDE SEQUENCE [LARGE SCALE GENOMIC DNA]</scope>
    <source>
        <strain evidence="2 3">Jb2</strain>
    </source>
</reference>
<keyword evidence="3" id="KW-1185">Reference proteome</keyword>
<organism evidence="2 3">
    <name type="scientific">Oecophyllibacter saccharovorans</name>
    <dbReference type="NCBI Taxonomy" id="2558360"/>
    <lineage>
        <taxon>Bacteria</taxon>
        <taxon>Pseudomonadati</taxon>
        <taxon>Pseudomonadota</taxon>
        <taxon>Alphaproteobacteria</taxon>
        <taxon>Acetobacterales</taxon>
        <taxon>Acetobacteraceae</taxon>
        <taxon>Oecophyllibacter</taxon>
    </lineage>
</organism>
<feature type="region of interest" description="Disordered" evidence="1">
    <location>
        <begin position="1"/>
        <end position="91"/>
    </location>
</feature>
<evidence type="ECO:0000256" key="1">
    <source>
        <dbReference type="SAM" id="MobiDB-lite"/>
    </source>
</evidence>
<accession>A0A506UM51</accession>
<feature type="compositionally biased region" description="Low complexity" evidence="1">
    <location>
        <begin position="42"/>
        <end position="59"/>
    </location>
</feature>
<dbReference type="AlphaFoldDB" id="A0A506UM51"/>
<gene>
    <name evidence="2" type="ORF">E3202_07945</name>
</gene>